<proteinExistence type="predicted"/>
<evidence type="ECO:0000313" key="2">
    <source>
        <dbReference type="Proteomes" id="UP000017184"/>
    </source>
</evidence>
<name>U5N838_9BURK</name>
<reference evidence="1 2" key="1">
    <citation type="journal article" date="2013" name="Genome Biol.">
        <title>Genomic analysis reveals key aspects of prokaryotic symbiosis in the phototrophic consortium "Chlorochromatium aggregatum".</title>
        <authorList>
            <person name="Liu Z."/>
            <person name="Muller J."/>
            <person name="Li T."/>
            <person name="Alvey R.M."/>
            <person name="Vogl K."/>
            <person name="Frigaard N.U."/>
            <person name="Rockwell N.C."/>
            <person name="Boyd E.S."/>
            <person name="Tomsho L.P."/>
            <person name="Schuster S.C."/>
            <person name="Henke P."/>
            <person name="Rohde M."/>
            <person name="Overmann J."/>
            <person name="Bryant D.A."/>
        </authorList>
    </citation>
    <scope>NUCLEOTIDE SEQUENCE [LARGE SCALE GENOMIC DNA]</scope>
    <source>
        <strain evidence="1">CR</strain>
    </source>
</reference>
<keyword evidence="2" id="KW-1185">Reference proteome</keyword>
<gene>
    <name evidence="1" type="ORF">Cenrod_1641</name>
</gene>
<sequence>MTHSLAAIQATLAHLMDHCGHRLPDEDVIHRRRGHIGGEDGDYGRGDTVHYLFGRDEPGEFLDCSQCGTDHQSERCGGTHPKNSGCSTIV</sequence>
<dbReference type="HOGENOM" id="CLU_2435421_0_0_4"/>
<evidence type="ECO:0000313" key="1">
    <source>
        <dbReference type="EMBL" id="AGX87726.1"/>
    </source>
</evidence>
<dbReference type="Proteomes" id="UP000017184">
    <property type="component" value="Chromosome"/>
</dbReference>
<dbReference type="STRING" id="946483.Cenrod_1641"/>
<organism evidence="1 2">
    <name type="scientific">Candidatus Symbiobacter mobilis CR</name>
    <dbReference type="NCBI Taxonomy" id="946483"/>
    <lineage>
        <taxon>Bacteria</taxon>
        <taxon>Pseudomonadati</taxon>
        <taxon>Pseudomonadota</taxon>
        <taxon>Betaproteobacteria</taxon>
        <taxon>Burkholderiales</taxon>
        <taxon>Comamonadaceae</taxon>
    </lineage>
</organism>
<dbReference type="RefSeq" id="WP_022773690.1">
    <property type="nucleotide sequence ID" value="NC_022576.1"/>
</dbReference>
<accession>U5N838</accession>
<dbReference type="KEGG" id="cbx:Cenrod_1641"/>
<dbReference type="AlphaFoldDB" id="U5N838"/>
<protein>
    <submittedName>
        <fullName evidence="1">Uncharacterized protein</fullName>
    </submittedName>
</protein>
<dbReference type="EMBL" id="CP004885">
    <property type="protein sequence ID" value="AGX87726.1"/>
    <property type="molecule type" value="Genomic_DNA"/>
</dbReference>